<dbReference type="EMBL" id="CP036432">
    <property type="protein sequence ID" value="QDV85849.1"/>
    <property type="molecule type" value="Genomic_DNA"/>
</dbReference>
<evidence type="ECO:0008006" key="4">
    <source>
        <dbReference type="Google" id="ProtNLM"/>
    </source>
</evidence>
<gene>
    <name evidence="2" type="ORF">TBK1r_48650</name>
</gene>
<keyword evidence="1" id="KW-0472">Membrane</keyword>
<organism evidence="2 3">
    <name type="scientific">Stieleria magnilauensis</name>
    <dbReference type="NCBI Taxonomy" id="2527963"/>
    <lineage>
        <taxon>Bacteria</taxon>
        <taxon>Pseudomonadati</taxon>
        <taxon>Planctomycetota</taxon>
        <taxon>Planctomycetia</taxon>
        <taxon>Pirellulales</taxon>
        <taxon>Pirellulaceae</taxon>
        <taxon>Stieleria</taxon>
    </lineage>
</organism>
<dbReference type="Proteomes" id="UP000318081">
    <property type="component" value="Chromosome"/>
</dbReference>
<evidence type="ECO:0000313" key="3">
    <source>
        <dbReference type="Proteomes" id="UP000318081"/>
    </source>
</evidence>
<name>A0ABX5XV74_9BACT</name>
<keyword evidence="1" id="KW-1133">Transmembrane helix</keyword>
<accession>A0ABX5XV74</accession>
<keyword evidence="1" id="KW-0812">Transmembrane</keyword>
<feature type="transmembrane region" description="Helical" evidence="1">
    <location>
        <begin position="56"/>
        <end position="78"/>
    </location>
</feature>
<protein>
    <recommendedName>
        <fullName evidence="4">DUF1269 domain-containing protein</fullName>
    </recommendedName>
</protein>
<proteinExistence type="predicted"/>
<feature type="transmembrane region" description="Helical" evidence="1">
    <location>
        <begin position="84"/>
        <end position="105"/>
    </location>
</feature>
<keyword evidence="3" id="KW-1185">Reference proteome</keyword>
<dbReference type="RefSeq" id="WP_145216138.1">
    <property type="nucleotide sequence ID" value="NZ_CP036432.1"/>
</dbReference>
<evidence type="ECO:0000256" key="1">
    <source>
        <dbReference type="SAM" id="Phobius"/>
    </source>
</evidence>
<sequence>MHAACLVAEYANRDTMKIGLEVLRKSDFHPDAISVAWRGHTEALRKVERHEETDELGVGGSMAIGAIVASIVGIPIGISSIMGPVMVAGPLAALATGSAAGGVFAESEHLTHRKYTSSDGDDTRGVFAMANHFPINAHSAAHYEDRINDGAILVIVTSTPPRLDEAQAVLKTTGPDSLQRFAFHHVDALADGSTPN</sequence>
<evidence type="ECO:0000313" key="2">
    <source>
        <dbReference type="EMBL" id="QDV85849.1"/>
    </source>
</evidence>
<reference evidence="2 3" key="1">
    <citation type="submission" date="2019-02" db="EMBL/GenBank/DDBJ databases">
        <title>Deep-cultivation of Planctomycetes and their phenomic and genomic characterization uncovers novel biology.</title>
        <authorList>
            <person name="Wiegand S."/>
            <person name="Jogler M."/>
            <person name="Boedeker C."/>
            <person name="Pinto D."/>
            <person name="Vollmers J."/>
            <person name="Rivas-Marin E."/>
            <person name="Kohn T."/>
            <person name="Peeters S.H."/>
            <person name="Heuer A."/>
            <person name="Rast P."/>
            <person name="Oberbeckmann S."/>
            <person name="Bunk B."/>
            <person name="Jeske O."/>
            <person name="Meyerdierks A."/>
            <person name="Storesund J.E."/>
            <person name="Kallscheuer N."/>
            <person name="Luecker S."/>
            <person name="Lage O.M."/>
            <person name="Pohl T."/>
            <person name="Merkel B.J."/>
            <person name="Hornburger P."/>
            <person name="Mueller R.-W."/>
            <person name="Bruemmer F."/>
            <person name="Labrenz M."/>
            <person name="Spormann A.M."/>
            <person name="Op den Camp H."/>
            <person name="Overmann J."/>
            <person name="Amann R."/>
            <person name="Jetten M.S.M."/>
            <person name="Mascher T."/>
            <person name="Medema M.H."/>
            <person name="Devos D.P."/>
            <person name="Kaster A.-K."/>
            <person name="Ovreas L."/>
            <person name="Rohde M."/>
            <person name="Galperin M.Y."/>
            <person name="Jogler C."/>
        </authorList>
    </citation>
    <scope>NUCLEOTIDE SEQUENCE [LARGE SCALE GENOMIC DNA]</scope>
    <source>
        <strain evidence="2 3">TBK1r</strain>
    </source>
</reference>